<dbReference type="PANTHER" id="PTHR32141">
    <property type="match status" value="1"/>
</dbReference>
<keyword evidence="2" id="KW-0812">Transmembrane</keyword>
<dbReference type="Gramene" id="TraesRN6D0100179400.1">
    <property type="protein sequence ID" value="TraesRN6D0100179400.1"/>
    <property type="gene ID" value="TraesRN6D0100179400"/>
</dbReference>
<sequence>MVSPAGHDGVGVGAELGTRPAGSGSVVFLFLFLPSIETFCFSVFGSIYRSIESRDPRDQSFRKSPRLAQTQIPISNLCTNPLALDDAHLLPSPAPAAALVSRVLASHPGPFRAVRIAEIPIDESNEEALLHLADKGVEDLTSPWSTAPTPSTCPCSYPQPSSAAGPRSVAPPPLPRRLALPLHHRPPARPRRLPPPPGARPLPRQHGGERPRLCARLQPQAGGPGAHLQLRYPDRVRLGSRSLRCVLLWHSLADEVAAVSAPNLQRLIIYCTHPTEDDRVIKVKIGHAPQLAVLGYLDTATHELEIGNTFIKAGVTKVSPNTVVPSVKVLALKVRFRVPKEVRTLLCFLRCFPGVETLHIMASDNDTDHYDDPGEVKPSDQLKSTFWQGVSTIKCVKSRVQKLVFD</sequence>
<dbReference type="InterPro" id="IPR055411">
    <property type="entry name" value="LRR_FXL15/At3g58940/PEG3-like"/>
</dbReference>
<dbReference type="Gramene" id="TraesCS6D03G0158700.1">
    <property type="protein sequence ID" value="TraesCS6D03G0158700.1.CDS"/>
    <property type="gene ID" value="TraesCS6D03G0158700"/>
</dbReference>
<keyword evidence="5" id="KW-1185">Reference proteome</keyword>
<feature type="compositionally biased region" description="Low complexity" evidence="1">
    <location>
        <begin position="141"/>
        <end position="162"/>
    </location>
</feature>
<dbReference type="EnsemblPlants" id="TraesCS6D02G075900.1">
    <property type="protein sequence ID" value="TraesCS6D02G075900.1"/>
    <property type="gene ID" value="TraesCS6D02G075900"/>
</dbReference>
<dbReference type="Pfam" id="PF24758">
    <property type="entry name" value="LRR_At5g56370"/>
    <property type="match status" value="1"/>
</dbReference>
<dbReference type="Gramene" id="TraesCS6D02G075900.1">
    <property type="protein sequence ID" value="TraesCS6D02G075900.1"/>
    <property type="gene ID" value="TraesCS6D02G075900"/>
</dbReference>
<reference evidence="4" key="1">
    <citation type="submission" date="2018-08" db="EMBL/GenBank/DDBJ databases">
        <authorList>
            <person name="Rossello M."/>
        </authorList>
    </citation>
    <scope>NUCLEOTIDE SEQUENCE [LARGE SCALE GENOMIC DNA]</scope>
    <source>
        <strain evidence="4">cv. Chinese Spring</strain>
    </source>
</reference>
<dbReference type="OrthoDB" id="602515at2759"/>
<dbReference type="InterPro" id="IPR055302">
    <property type="entry name" value="F-box_dom-containing"/>
</dbReference>
<dbReference type="Gramene" id="TraesNOR6D03G03705980.1">
    <property type="protein sequence ID" value="TraesNOR6D03G03705980.1"/>
    <property type="gene ID" value="TraesNOR6D03G03705980"/>
</dbReference>
<dbReference type="Gramene" id="TraesLDM6D03G03669210.1">
    <property type="protein sequence ID" value="TraesLDM6D03G03669210.1"/>
    <property type="gene ID" value="TraesLDM6D03G03669210"/>
</dbReference>
<protein>
    <recommendedName>
        <fullName evidence="3">F-box/LRR-repeat protein 15/At3g58940/PEG3-like LRR domain-containing protein</fullName>
    </recommendedName>
</protein>
<feature type="compositionally biased region" description="Basic residues" evidence="1">
    <location>
        <begin position="182"/>
        <end position="192"/>
    </location>
</feature>
<name>A0A3B6QAE3_WHEAT</name>
<dbReference type="Gramene" id="TraesROB_scaffold_101242_01G000100.1">
    <property type="protein sequence ID" value="TraesROB_scaffold_101242_01G000100.1"/>
    <property type="gene ID" value="TraesROB_scaffold_101242_01G000100"/>
</dbReference>
<evidence type="ECO:0000313" key="5">
    <source>
        <dbReference type="Proteomes" id="UP000019116"/>
    </source>
</evidence>
<dbReference type="Gramene" id="TraesCAD_scaffold_106206_01G000100.1">
    <property type="protein sequence ID" value="TraesCAD_scaffold_106206_01G000100.1"/>
    <property type="gene ID" value="TraesCAD_scaffold_106206_01G000100"/>
</dbReference>
<keyword evidence="2" id="KW-0472">Membrane</keyword>
<evidence type="ECO:0000256" key="2">
    <source>
        <dbReference type="SAM" id="Phobius"/>
    </source>
</evidence>
<dbReference type="STRING" id="4565.A0A3B6QAE3"/>
<keyword evidence="2" id="KW-1133">Transmembrane helix</keyword>
<dbReference type="Gramene" id="TraesSYM6D03G03609990.1">
    <property type="protein sequence ID" value="TraesSYM6D03G03609990.1"/>
    <property type="gene ID" value="TraesSYM6D03G03609990"/>
</dbReference>
<dbReference type="Gramene" id="TraesMAC6D03G03661960.1">
    <property type="protein sequence ID" value="TraesMAC6D03G03661960.1"/>
    <property type="gene ID" value="TraesMAC6D03G03661960"/>
</dbReference>
<dbReference type="Gramene" id="TraesWEE_scaffold_111478_01G000100.1">
    <property type="protein sequence ID" value="TraesWEE_scaffold_111478_01G000100.1"/>
    <property type="gene ID" value="TraesWEE_scaffold_111478_01G000100"/>
</dbReference>
<feature type="transmembrane region" description="Helical" evidence="2">
    <location>
        <begin position="26"/>
        <end position="48"/>
    </location>
</feature>
<dbReference type="PANTHER" id="PTHR32141:SF52">
    <property type="entry name" value="F-BOX DOMAIN-CONTAINING PROTEIN"/>
    <property type="match status" value="1"/>
</dbReference>
<evidence type="ECO:0000256" key="1">
    <source>
        <dbReference type="SAM" id="MobiDB-lite"/>
    </source>
</evidence>
<dbReference type="AlphaFoldDB" id="A0A3B6QAE3"/>
<feature type="region of interest" description="Disordered" evidence="1">
    <location>
        <begin position="141"/>
        <end position="209"/>
    </location>
</feature>
<dbReference type="Gramene" id="TraesLAC6D03G03613990.1">
    <property type="protein sequence ID" value="TraesLAC6D03G03613990.1"/>
    <property type="gene ID" value="TraesLAC6D03G03613990"/>
</dbReference>
<proteinExistence type="predicted"/>
<dbReference type="Proteomes" id="UP000019116">
    <property type="component" value="Chromosome 6D"/>
</dbReference>
<reference evidence="4" key="2">
    <citation type="submission" date="2018-10" db="UniProtKB">
        <authorList>
            <consortium name="EnsemblPlants"/>
        </authorList>
    </citation>
    <scope>IDENTIFICATION</scope>
</reference>
<accession>A0A3B6QAE3</accession>
<organism evidence="4">
    <name type="scientific">Triticum aestivum</name>
    <name type="common">Wheat</name>
    <dbReference type="NCBI Taxonomy" id="4565"/>
    <lineage>
        <taxon>Eukaryota</taxon>
        <taxon>Viridiplantae</taxon>
        <taxon>Streptophyta</taxon>
        <taxon>Embryophyta</taxon>
        <taxon>Tracheophyta</taxon>
        <taxon>Spermatophyta</taxon>
        <taxon>Magnoliopsida</taxon>
        <taxon>Liliopsida</taxon>
        <taxon>Poales</taxon>
        <taxon>Poaceae</taxon>
        <taxon>BOP clade</taxon>
        <taxon>Pooideae</taxon>
        <taxon>Triticodae</taxon>
        <taxon>Triticeae</taxon>
        <taxon>Triticinae</taxon>
        <taxon>Triticum</taxon>
    </lineage>
</organism>
<dbReference type="Gramene" id="TraesCLE_scaffold_105967_01G000100.1">
    <property type="protein sequence ID" value="TraesCLE_scaffold_105967_01G000100.1"/>
    <property type="gene ID" value="TraesCLE_scaffold_105967_01G000100"/>
</dbReference>
<evidence type="ECO:0000313" key="4">
    <source>
        <dbReference type="EnsemblPlants" id="TraesCS6D02G075900.1"/>
    </source>
</evidence>
<feature type="domain" description="F-box/LRR-repeat protein 15/At3g58940/PEG3-like LRR" evidence="3">
    <location>
        <begin position="232"/>
        <end position="360"/>
    </location>
</feature>
<evidence type="ECO:0000259" key="3">
    <source>
        <dbReference type="Pfam" id="PF24758"/>
    </source>
</evidence>